<reference evidence="2 3" key="1">
    <citation type="journal article" date="2023" name="Proc. Natl. Acad. Sci. U.S.A.">
        <title>A global phylogenomic analysis of the shiitake genus Lentinula.</title>
        <authorList>
            <person name="Sierra-Patev S."/>
            <person name="Min B."/>
            <person name="Naranjo-Ortiz M."/>
            <person name="Looney B."/>
            <person name="Konkel Z."/>
            <person name="Slot J.C."/>
            <person name="Sakamoto Y."/>
            <person name="Steenwyk J.L."/>
            <person name="Rokas A."/>
            <person name="Carro J."/>
            <person name="Camarero S."/>
            <person name="Ferreira P."/>
            <person name="Molpeceres G."/>
            <person name="Ruiz-Duenas F.J."/>
            <person name="Serrano A."/>
            <person name="Henrissat B."/>
            <person name="Drula E."/>
            <person name="Hughes K.W."/>
            <person name="Mata J.L."/>
            <person name="Ishikawa N.K."/>
            <person name="Vargas-Isla R."/>
            <person name="Ushijima S."/>
            <person name="Smith C.A."/>
            <person name="Donoghue J."/>
            <person name="Ahrendt S."/>
            <person name="Andreopoulos W."/>
            <person name="He G."/>
            <person name="LaButti K."/>
            <person name="Lipzen A."/>
            <person name="Ng V."/>
            <person name="Riley R."/>
            <person name="Sandor L."/>
            <person name="Barry K."/>
            <person name="Martinez A.T."/>
            <person name="Xiao Y."/>
            <person name="Gibbons J.G."/>
            <person name="Terashima K."/>
            <person name="Grigoriev I.V."/>
            <person name="Hibbett D."/>
        </authorList>
    </citation>
    <scope>NUCLEOTIDE SEQUENCE [LARGE SCALE GENOMIC DNA]</scope>
    <source>
        <strain evidence="2 3">TFB7810</strain>
    </source>
</reference>
<sequence length="175" mass="18708">MRVQIKGVGSGLVEQETGRDGPEESQVPRAKFLTEDLLVVVCAEHAKMAAVVQAQQMELHQVMDLLGGMVRVCSSASTVSWWSSSGFIRAAYGYDLNSAEFKTWAAEQAEQAEQYYAQQQTQGQLFDQQQQGQQVGSGVLGYNLSGGGHVPPPPPPPLDAQAPPPPPPPPAPPSV</sequence>
<keyword evidence="3" id="KW-1185">Reference proteome</keyword>
<accession>A0A9W8P252</accession>
<dbReference type="Proteomes" id="UP001142393">
    <property type="component" value="Unassembled WGS sequence"/>
</dbReference>
<gene>
    <name evidence="2" type="ORF">DFH05DRAFT_1460027</name>
</gene>
<evidence type="ECO:0000256" key="1">
    <source>
        <dbReference type="SAM" id="MobiDB-lite"/>
    </source>
</evidence>
<comment type="caution">
    <text evidence="2">The sequence shown here is derived from an EMBL/GenBank/DDBJ whole genome shotgun (WGS) entry which is preliminary data.</text>
</comment>
<protein>
    <submittedName>
        <fullName evidence="2">Uncharacterized protein</fullName>
    </submittedName>
</protein>
<evidence type="ECO:0000313" key="3">
    <source>
        <dbReference type="Proteomes" id="UP001142393"/>
    </source>
</evidence>
<name>A0A9W8P252_9AGAR</name>
<dbReference type="EMBL" id="JANVFU010000006">
    <property type="protein sequence ID" value="KAJ3745144.1"/>
    <property type="molecule type" value="Genomic_DNA"/>
</dbReference>
<organism evidence="2 3">
    <name type="scientific">Lentinula detonsa</name>
    <dbReference type="NCBI Taxonomy" id="2804962"/>
    <lineage>
        <taxon>Eukaryota</taxon>
        <taxon>Fungi</taxon>
        <taxon>Dikarya</taxon>
        <taxon>Basidiomycota</taxon>
        <taxon>Agaricomycotina</taxon>
        <taxon>Agaricomycetes</taxon>
        <taxon>Agaricomycetidae</taxon>
        <taxon>Agaricales</taxon>
        <taxon>Marasmiineae</taxon>
        <taxon>Omphalotaceae</taxon>
        <taxon>Lentinula</taxon>
    </lineage>
</organism>
<dbReference type="AlphaFoldDB" id="A0A9W8P252"/>
<feature type="region of interest" description="Disordered" evidence="1">
    <location>
        <begin position="127"/>
        <end position="175"/>
    </location>
</feature>
<feature type="compositionally biased region" description="Low complexity" evidence="1">
    <location>
        <begin position="127"/>
        <end position="137"/>
    </location>
</feature>
<feature type="compositionally biased region" description="Pro residues" evidence="1">
    <location>
        <begin position="150"/>
        <end position="175"/>
    </location>
</feature>
<feature type="region of interest" description="Disordered" evidence="1">
    <location>
        <begin position="1"/>
        <end position="27"/>
    </location>
</feature>
<proteinExistence type="predicted"/>
<evidence type="ECO:0000313" key="2">
    <source>
        <dbReference type="EMBL" id="KAJ3745144.1"/>
    </source>
</evidence>